<feature type="compositionally biased region" description="Polar residues" evidence="1">
    <location>
        <begin position="1"/>
        <end position="12"/>
    </location>
</feature>
<keyword evidence="4" id="KW-1185">Reference proteome</keyword>
<dbReference type="InterPro" id="IPR052356">
    <property type="entry name" value="Thiol_S-MT"/>
</dbReference>
<dbReference type="InterPro" id="IPR013216">
    <property type="entry name" value="Methyltransf_11"/>
</dbReference>
<feature type="domain" description="Methyltransferase type 11" evidence="2">
    <location>
        <begin position="57"/>
        <end position="151"/>
    </location>
</feature>
<dbReference type="Pfam" id="PF08241">
    <property type="entry name" value="Methyltransf_11"/>
    <property type="match status" value="1"/>
</dbReference>
<evidence type="ECO:0000256" key="1">
    <source>
        <dbReference type="SAM" id="MobiDB-lite"/>
    </source>
</evidence>
<evidence type="ECO:0000259" key="2">
    <source>
        <dbReference type="Pfam" id="PF08241"/>
    </source>
</evidence>
<organism evidence="3 4">
    <name type="scientific">Acrocarpospora pleiomorpha</name>
    <dbReference type="NCBI Taxonomy" id="90975"/>
    <lineage>
        <taxon>Bacteria</taxon>
        <taxon>Bacillati</taxon>
        <taxon>Actinomycetota</taxon>
        <taxon>Actinomycetes</taxon>
        <taxon>Streptosporangiales</taxon>
        <taxon>Streptosporangiaceae</taxon>
        <taxon>Acrocarpospora</taxon>
    </lineage>
</organism>
<dbReference type="InterPro" id="IPR029063">
    <property type="entry name" value="SAM-dependent_MTases_sf"/>
</dbReference>
<dbReference type="PANTHER" id="PTHR45036:SF1">
    <property type="entry name" value="METHYLTRANSFERASE LIKE 7A"/>
    <property type="match status" value="1"/>
</dbReference>
<reference evidence="3 4" key="1">
    <citation type="submission" date="2019-10" db="EMBL/GenBank/DDBJ databases">
        <title>Whole genome shotgun sequence of Acrocarpospora pleiomorpha NBRC 16267.</title>
        <authorList>
            <person name="Ichikawa N."/>
            <person name="Kimura A."/>
            <person name="Kitahashi Y."/>
            <person name="Komaki H."/>
            <person name="Oguchi A."/>
        </authorList>
    </citation>
    <scope>NUCLEOTIDE SEQUENCE [LARGE SCALE GENOMIC DNA]</scope>
    <source>
        <strain evidence="3 4">NBRC 16267</strain>
    </source>
</reference>
<feature type="region of interest" description="Disordered" evidence="1">
    <location>
        <begin position="1"/>
        <end position="37"/>
    </location>
</feature>
<protein>
    <recommendedName>
        <fullName evidence="2">Methyltransferase type 11 domain-containing protein</fullName>
    </recommendedName>
</protein>
<dbReference type="Proteomes" id="UP000377595">
    <property type="component" value="Unassembled WGS sequence"/>
</dbReference>
<dbReference type="AlphaFoldDB" id="A0A5M3XJU1"/>
<accession>A0A5M3XJU1</accession>
<dbReference type="SUPFAM" id="SSF53335">
    <property type="entry name" value="S-adenosyl-L-methionine-dependent methyltransferases"/>
    <property type="match status" value="1"/>
</dbReference>
<sequence length="219" mass="23560">MVALVSQSNEPPDTSGRLGRGMEQFHHPRPVRVGGRGYFRPTAQRDQLLAGLTGSVLEIGAGDGVKVTCYPAGVEEITLVEPDPFLRAAAGLAAPNVATSVRILDGGPTRLPVPDASCDAVVCSLILCCSPRLETTLAEVRRVLRPNGELRFYEHQPSPKPVLVLAERVMTPIWSRVCGGCRLARDTVAAIQRAGFTIERLDRFPLHGVTHALGNARPE</sequence>
<proteinExistence type="predicted"/>
<evidence type="ECO:0000313" key="3">
    <source>
        <dbReference type="EMBL" id="GES21092.1"/>
    </source>
</evidence>
<gene>
    <name evidence="3" type="ORF">Aple_039880</name>
</gene>
<comment type="caution">
    <text evidence="3">The sequence shown here is derived from an EMBL/GenBank/DDBJ whole genome shotgun (WGS) entry which is preliminary data.</text>
</comment>
<dbReference type="EMBL" id="BLAF01000020">
    <property type="protein sequence ID" value="GES21092.1"/>
    <property type="molecule type" value="Genomic_DNA"/>
</dbReference>
<dbReference type="Gene3D" id="3.40.50.150">
    <property type="entry name" value="Vaccinia Virus protein VP39"/>
    <property type="match status" value="1"/>
</dbReference>
<name>A0A5M3XJU1_9ACTN</name>
<dbReference type="RefSeq" id="WP_170321565.1">
    <property type="nucleotide sequence ID" value="NZ_BAAAHM010000008.1"/>
</dbReference>
<dbReference type="PANTHER" id="PTHR45036">
    <property type="entry name" value="METHYLTRANSFERASE LIKE 7B"/>
    <property type="match status" value="1"/>
</dbReference>
<dbReference type="GO" id="GO:0008757">
    <property type="term" value="F:S-adenosylmethionine-dependent methyltransferase activity"/>
    <property type="evidence" value="ECO:0007669"/>
    <property type="project" value="InterPro"/>
</dbReference>
<evidence type="ECO:0000313" key="4">
    <source>
        <dbReference type="Proteomes" id="UP000377595"/>
    </source>
</evidence>
<dbReference type="CDD" id="cd02440">
    <property type="entry name" value="AdoMet_MTases"/>
    <property type="match status" value="1"/>
</dbReference>